<organism evidence="4 5">
    <name type="scientific">Aphanomyces invadans</name>
    <dbReference type="NCBI Taxonomy" id="157072"/>
    <lineage>
        <taxon>Eukaryota</taxon>
        <taxon>Sar</taxon>
        <taxon>Stramenopiles</taxon>
        <taxon>Oomycota</taxon>
        <taxon>Saprolegniomycetes</taxon>
        <taxon>Saprolegniales</taxon>
        <taxon>Verrucalvaceae</taxon>
        <taxon>Aphanomyces</taxon>
    </lineage>
</organism>
<dbReference type="PROSITE" id="PS50088">
    <property type="entry name" value="ANK_REPEAT"/>
    <property type="match status" value="1"/>
</dbReference>
<protein>
    <submittedName>
        <fullName evidence="4">Uncharacterized protein</fullName>
    </submittedName>
</protein>
<name>A0A3R7A167_9STRA</name>
<evidence type="ECO:0000256" key="1">
    <source>
        <dbReference type="ARBA" id="ARBA00022737"/>
    </source>
</evidence>
<dbReference type="SMART" id="SM00248">
    <property type="entry name" value="ANK"/>
    <property type="match status" value="2"/>
</dbReference>
<dbReference type="InterPro" id="IPR002110">
    <property type="entry name" value="Ankyrin_rpt"/>
</dbReference>
<evidence type="ECO:0000313" key="5">
    <source>
        <dbReference type="Proteomes" id="UP000285060"/>
    </source>
</evidence>
<dbReference type="VEuPathDB" id="FungiDB:H310_02699"/>
<feature type="repeat" description="ANK" evidence="3">
    <location>
        <begin position="46"/>
        <end position="78"/>
    </location>
</feature>
<proteinExistence type="predicted"/>
<gene>
    <name evidence="4" type="ORF">DYB32_010715</name>
</gene>
<keyword evidence="2 3" id="KW-0040">ANK repeat</keyword>
<dbReference type="Proteomes" id="UP000285060">
    <property type="component" value="Unassembled WGS sequence"/>
</dbReference>
<dbReference type="Pfam" id="PF12796">
    <property type="entry name" value="Ank_2"/>
    <property type="match status" value="1"/>
</dbReference>
<keyword evidence="1" id="KW-0677">Repeat</keyword>
<accession>A0A3R7A167</accession>
<dbReference type="Gene3D" id="1.25.40.20">
    <property type="entry name" value="Ankyrin repeat-containing domain"/>
    <property type="match status" value="1"/>
</dbReference>
<dbReference type="EMBL" id="QUSY01003884">
    <property type="protein sequence ID" value="RHY15800.1"/>
    <property type="molecule type" value="Genomic_DNA"/>
</dbReference>
<evidence type="ECO:0000256" key="2">
    <source>
        <dbReference type="ARBA" id="ARBA00023043"/>
    </source>
</evidence>
<dbReference type="InterPro" id="IPR036770">
    <property type="entry name" value="Ankyrin_rpt-contain_sf"/>
</dbReference>
<dbReference type="PANTHER" id="PTHR24171">
    <property type="entry name" value="ANKYRIN REPEAT DOMAIN-CONTAINING PROTEIN 39-RELATED"/>
    <property type="match status" value="1"/>
</dbReference>
<feature type="non-terminal residue" evidence="4">
    <location>
        <position position="112"/>
    </location>
</feature>
<evidence type="ECO:0000313" key="4">
    <source>
        <dbReference type="EMBL" id="RHY15800.1"/>
    </source>
</evidence>
<keyword evidence="5" id="KW-1185">Reference proteome</keyword>
<dbReference type="PROSITE" id="PS50297">
    <property type="entry name" value="ANK_REP_REGION"/>
    <property type="match status" value="1"/>
</dbReference>
<comment type="caution">
    <text evidence="4">The sequence shown here is derived from an EMBL/GenBank/DDBJ whole genome shotgun (WGS) entry which is preliminary data.</text>
</comment>
<sequence length="112" mass="11781">MSFDAPFLRQTLLDAAKDGDLDTVVHTLDEGGASIANLIDSVDAATGMTALHHCCMRGFVDIVCYLVRHGAAVDALDHAAKLTCLQTAAAKGHITILRLLLLHGDVVDGVNS</sequence>
<dbReference type="AlphaFoldDB" id="A0A3R7A167"/>
<evidence type="ECO:0000256" key="3">
    <source>
        <dbReference type="PROSITE-ProRule" id="PRU00023"/>
    </source>
</evidence>
<reference evidence="4 5" key="1">
    <citation type="submission" date="2018-08" db="EMBL/GenBank/DDBJ databases">
        <title>Aphanomyces genome sequencing and annotation.</title>
        <authorList>
            <person name="Minardi D."/>
            <person name="Oidtmann B."/>
            <person name="Van Der Giezen M."/>
            <person name="Studholme D.J."/>
        </authorList>
    </citation>
    <scope>NUCLEOTIDE SEQUENCE [LARGE SCALE GENOMIC DNA]</scope>
    <source>
        <strain evidence="4 5">NJM0002</strain>
    </source>
</reference>
<dbReference type="SUPFAM" id="SSF48403">
    <property type="entry name" value="Ankyrin repeat"/>
    <property type="match status" value="1"/>
</dbReference>
<dbReference type="PANTHER" id="PTHR24171:SF9">
    <property type="entry name" value="ANKYRIN REPEAT DOMAIN-CONTAINING PROTEIN 39"/>
    <property type="match status" value="1"/>
</dbReference>